<dbReference type="GO" id="GO:0016787">
    <property type="term" value="F:hydrolase activity"/>
    <property type="evidence" value="ECO:0007669"/>
    <property type="project" value="UniProtKB-KW"/>
</dbReference>
<organism evidence="3 4">
    <name type="scientific">Bacillus kandeliae</name>
    <dbReference type="NCBI Taxonomy" id="3129297"/>
    <lineage>
        <taxon>Bacteria</taxon>
        <taxon>Bacillati</taxon>
        <taxon>Bacillota</taxon>
        <taxon>Bacilli</taxon>
        <taxon>Bacillales</taxon>
        <taxon>Bacillaceae</taxon>
        <taxon>Bacillus</taxon>
    </lineage>
</organism>
<keyword evidence="4" id="KW-1185">Reference proteome</keyword>
<feature type="domain" description="CAAX prenyl protease 2/Lysostaphin resistance protein A-like" evidence="2">
    <location>
        <begin position="102"/>
        <end position="201"/>
    </location>
</feature>
<dbReference type="RefSeq" id="WP_338749178.1">
    <property type="nucleotide sequence ID" value="NZ_CP147404.1"/>
</dbReference>
<dbReference type="Pfam" id="PF02517">
    <property type="entry name" value="Rce1-like"/>
    <property type="match status" value="1"/>
</dbReference>
<feature type="transmembrane region" description="Helical" evidence="1">
    <location>
        <begin position="165"/>
        <end position="184"/>
    </location>
</feature>
<gene>
    <name evidence="3" type="ORF">WDJ61_09770</name>
</gene>
<evidence type="ECO:0000259" key="2">
    <source>
        <dbReference type="Pfam" id="PF02517"/>
    </source>
</evidence>
<protein>
    <submittedName>
        <fullName evidence="3">CPBP family intramembrane glutamic endopeptidase</fullName>
        <ecNumber evidence="3">3.4.-.-</ecNumber>
    </submittedName>
</protein>
<feature type="transmembrane region" description="Helical" evidence="1">
    <location>
        <begin position="138"/>
        <end position="159"/>
    </location>
</feature>
<name>A0ABZ2N1W2_9BACI</name>
<proteinExistence type="predicted"/>
<feature type="transmembrane region" description="Helical" evidence="1">
    <location>
        <begin position="102"/>
        <end position="118"/>
    </location>
</feature>
<evidence type="ECO:0000256" key="1">
    <source>
        <dbReference type="SAM" id="Phobius"/>
    </source>
</evidence>
<evidence type="ECO:0000313" key="3">
    <source>
        <dbReference type="EMBL" id="WXB91566.1"/>
    </source>
</evidence>
<accession>A0ABZ2N1W2</accession>
<keyword evidence="1" id="KW-0812">Transmembrane</keyword>
<feature type="transmembrane region" description="Helical" evidence="1">
    <location>
        <begin position="191"/>
        <end position="214"/>
    </location>
</feature>
<dbReference type="EC" id="3.4.-.-" evidence="3"/>
<dbReference type="InterPro" id="IPR003675">
    <property type="entry name" value="Rce1/LyrA-like_dom"/>
</dbReference>
<dbReference type="Proteomes" id="UP001387364">
    <property type="component" value="Chromosome"/>
</dbReference>
<reference evidence="3 4" key="1">
    <citation type="submission" date="2024-02" db="EMBL/GenBank/DDBJ databases">
        <title>Seven novel Bacillus-like species.</title>
        <authorList>
            <person name="Liu G."/>
        </authorList>
    </citation>
    <scope>NUCLEOTIDE SEQUENCE [LARGE SCALE GENOMIC DNA]</scope>
    <source>
        <strain evidence="3 4">FJAT-52991</strain>
    </source>
</reference>
<feature type="transmembrane region" description="Helical" evidence="1">
    <location>
        <begin position="38"/>
        <end position="55"/>
    </location>
</feature>
<keyword evidence="3" id="KW-0378">Hydrolase</keyword>
<feature type="transmembrane region" description="Helical" evidence="1">
    <location>
        <begin position="76"/>
        <end position="96"/>
    </location>
</feature>
<sequence length="218" mass="25557">MILNIKNRKRNFILVSPIVVILLGFITATTCSKVIDEWAWVPLAIVYWSSLGICIKYFKGNKQIKDWLKKPQPSKLMVFFSLILGFFPMSVVMTNYELFNSIWLVVLWLLFAIINPFFEELYWRGLLLDAAMELFPKWIAMAYSTIFFVLSHPLMWGVFSIANAHYHVFIYLTILGVVWSYTYFQTQSLRWVILSHFFVDIGIMTVPVFLNLYVPPNV</sequence>
<keyword evidence="1" id="KW-0472">Membrane</keyword>
<evidence type="ECO:0000313" key="4">
    <source>
        <dbReference type="Proteomes" id="UP001387364"/>
    </source>
</evidence>
<keyword evidence="1" id="KW-1133">Transmembrane helix</keyword>
<dbReference type="EMBL" id="CP147404">
    <property type="protein sequence ID" value="WXB91566.1"/>
    <property type="molecule type" value="Genomic_DNA"/>
</dbReference>